<keyword evidence="4 7" id="KW-1133">Transmembrane helix</keyword>
<dbReference type="Pfam" id="PF00083">
    <property type="entry name" value="Sugar_tr"/>
    <property type="match status" value="1"/>
</dbReference>
<dbReference type="Proteomes" id="UP000186601">
    <property type="component" value="Unassembled WGS sequence"/>
</dbReference>
<evidence type="ECO:0000313" key="9">
    <source>
        <dbReference type="Proteomes" id="UP000186601"/>
    </source>
</evidence>
<name>A0A2R6NNE8_9APHY</name>
<sequence>MSVSPTMHISYTLLPSDPSRNDEPNMSYAEEHKTSVELKTALINRALEETGMGRYQWCIFFLCGFGYALDLMWAQAFSLVTPRIQQELGVAGVIITSLISWALIPKFACTPNLPACTAVSDPSSITCCTKSSNYGWRYALFVIGALSVFAFIARFVLFSFHESPKFLVSKGRDAEAVEVVKAVAKFNRRSCVLTLQDMEDCERTSASDSDESLRGGGGEVAEKKAKKIRVGHLTTLFSTWSMTRLTILTWICYAADYWGFVIAGNFLPKFLADRGAAANESTYDTYRN</sequence>
<dbReference type="SUPFAM" id="SSF103473">
    <property type="entry name" value="MFS general substrate transporter"/>
    <property type="match status" value="1"/>
</dbReference>
<protein>
    <submittedName>
        <fullName evidence="8">Uncharacterized protein</fullName>
    </submittedName>
</protein>
<evidence type="ECO:0000256" key="3">
    <source>
        <dbReference type="ARBA" id="ARBA00022692"/>
    </source>
</evidence>
<gene>
    <name evidence="8" type="ORF">PHLCEN_2v10240</name>
</gene>
<keyword evidence="2" id="KW-0813">Transport</keyword>
<proteinExistence type="predicted"/>
<keyword evidence="9" id="KW-1185">Reference proteome</keyword>
<evidence type="ECO:0000313" key="8">
    <source>
        <dbReference type="EMBL" id="PSR73933.1"/>
    </source>
</evidence>
<evidence type="ECO:0000256" key="6">
    <source>
        <dbReference type="SAM" id="MobiDB-lite"/>
    </source>
</evidence>
<dbReference type="PANTHER" id="PTHR23511:SF3">
    <property type="entry name" value="MAJOR FACILITATOR SUPERFAMILY (MFS) PROFILE DOMAIN-CONTAINING PROTEIN"/>
    <property type="match status" value="1"/>
</dbReference>
<feature type="transmembrane region" description="Helical" evidence="7">
    <location>
        <begin position="54"/>
        <end position="76"/>
    </location>
</feature>
<evidence type="ECO:0000256" key="1">
    <source>
        <dbReference type="ARBA" id="ARBA00004141"/>
    </source>
</evidence>
<dbReference type="EMBL" id="MLYV02001047">
    <property type="protein sequence ID" value="PSR73933.1"/>
    <property type="molecule type" value="Genomic_DNA"/>
</dbReference>
<feature type="transmembrane region" description="Helical" evidence="7">
    <location>
        <begin position="88"/>
        <end position="104"/>
    </location>
</feature>
<dbReference type="GO" id="GO:0016020">
    <property type="term" value="C:membrane"/>
    <property type="evidence" value="ECO:0007669"/>
    <property type="project" value="UniProtKB-SubCell"/>
</dbReference>
<accession>A0A2R6NNE8</accession>
<keyword evidence="5 7" id="KW-0472">Membrane</keyword>
<dbReference type="OrthoDB" id="3936150at2759"/>
<dbReference type="GO" id="GO:0022857">
    <property type="term" value="F:transmembrane transporter activity"/>
    <property type="evidence" value="ECO:0007669"/>
    <property type="project" value="InterPro"/>
</dbReference>
<evidence type="ECO:0000256" key="4">
    <source>
        <dbReference type="ARBA" id="ARBA00022989"/>
    </source>
</evidence>
<dbReference type="InterPro" id="IPR036259">
    <property type="entry name" value="MFS_trans_sf"/>
</dbReference>
<dbReference type="Gene3D" id="1.20.1250.20">
    <property type="entry name" value="MFS general substrate transporter like domains"/>
    <property type="match status" value="1"/>
</dbReference>
<feature type="region of interest" description="Disordered" evidence="6">
    <location>
        <begin position="1"/>
        <end position="26"/>
    </location>
</feature>
<feature type="transmembrane region" description="Helical" evidence="7">
    <location>
        <begin position="138"/>
        <end position="160"/>
    </location>
</feature>
<evidence type="ECO:0000256" key="5">
    <source>
        <dbReference type="ARBA" id="ARBA00023136"/>
    </source>
</evidence>
<reference evidence="8 9" key="1">
    <citation type="submission" date="2018-02" db="EMBL/GenBank/DDBJ databases">
        <title>Genome sequence of the basidiomycete white-rot fungus Phlebia centrifuga.</title>
        <authorList>
            <person name="Granchi Z."/>
            <person name="Peng M."/>
            <person name="de Vries R.P."/>
            <person name="Hilden K."/>
            <person name="Makela M.R."/>
            <person name="Grigoriev I."/>
            <person name="Riley R."/>
        </authorList>
    </citation>
    <scope>NUCLEOTIDE SEQUENCE [LARGE SCALE GENOMIC DNA]</scope>
    <source>
        <strain evidence="8 9">FBCC195</strain>
    </source>
</reference>
<dbReference type="InterPro" id="IPR005828">
    <property type="entry name" value="MFS_sugar_transport-like"/>
</dbReference>
<dbReference type="PANTHER" id="PTHR23511">
    <property type="entry name" value="SYNAPTIC VESICLE GLYCOPROTEIN 2"/>
    <property type="match status" value="1"/>
</dbReference>
<evidence type="ECO:0000256" key="2">
    <source>
        <dbReference type="ARBA" id="ARBA00022448"/>
    </source>
</evidence>
<organism evidence="8 9">
    <name type="scientific">Hermanssonia centrifuga</name>
    <dbReference type="NCBI Taxonomy" id="98765"/>
    <lineage>
        <taxon>Eukaryota</taxon>
        <taxon>Fungi</taxon>
        <taxon>Dikarya</taxon>
        <taxon>Basidiomycota</taxon>
        <taxon>Agaricomycotina</taxon>
        <taxon>Agaricomycetes</taxon>
        <taxon>Polyporales</taxon>
        <taxon>Meruliaceae</taxon>
        <taxon>Hermanssonia</taxon>
    </lineage>
</organism>
<dbReference type="AlphaFoldDB" id="A0A2R6NNE8"/>
<comment type="caution">
    <text evidence="8">The sequence shown here is derived from an EMBL/GenBank/DDBJ whole genome shotgun (WGS) entry which is preliminary data.</text>
</comment>
<comment type="subcellular location">
    <subcellularLocation>
        <location evidence="1">Membrane</location>
        <topology evidence="1">Multi-pass membrane protein</topology>
    </subcellularLocation>
</comment>
<keyword evidence="3 7" id="KW-0812">Transmembrane</keyword>
<dbReference type="STRING" id="98765.A0A2R6NNE8"/>
<evidence type="ECO:0000256" key="7">
    <source>
        <dbReference type="SAM" id="Phobius"/>
    </source>
</evidence>